<evidence type="ECO:0000256" key="4">
    <source>
        <dbReference type="SAM" id="MobiDB-lite"/>
    </source>
</evidence>
<dbReference type="Gene3D" id="1.25.40.20">
    <property type="entry name" value="Ankyrin repeat-containing domain"/>
    <property type="match status" value="3"/>
</dbReference>
<accession>A0ABD0KQS0</accession>
<feature type="compositionally biased region" description="Polar residues" evidence="4">
    <location>
        <begin position="477"/>
        <end position="487"/>
    </location>
</feature>
<feature type="compositionally biased region" description="Low complexity" evidence="4">
    <location>
        <begin position="419"/>
        <end position="433"/>
    </location>
</feature>
<feature type="repeat" description="ANK" evidence="3">
    <location>
        <begin position="141"/>
        <end position="173"/>
    </location>
</feature>
<evidence type="ECO:0000256" key="3">
    <source>
        <dbReference type="PROSITE-ProRule" id="PRU00023"/>
    </source>
</evidence>
<keyword evidence="6" id="KW-1185">Reference proteome</keyword>
<name>A0ABD0KQS0_9CAEN</name>
<feature type="region of interest" description="Disordered" evidence="4">
    <location>
        <begin position="477"/>
        <end position="514"/>
    </location>
</feature>
<keyword evidence="1" id="KW-0677">Repeat</keyword>
<organism evidence="5 6">
    <name type="scientific">Batillaria attramentaria</name>
    <dbReference type="NCBI Taxonomy" id="370345"/>
    <lineage>
        <taxon>Eukaryota</taxon>
        <taxon>Metazoa</taxon>
        <taxon>Spiralia</taxon>
        <taxon>Lophotrochozoa</taxon>
        <taxon>Mollusca</taxon>
        <taxon>Gastropoda</taxon>
        <taxon>Caenogastropoda</taxon>
        <taxon>Sorbeoconcha</taxon>
        <taxon>Cerithioidea</taxon>
        <taxon>Batillariidae</taxon>
        <taxon>Batillaria</taxon>
    </lineage>
</organism>
<feature type="repeat" description="ANK" evidence="3">
    <location>
        <begin position="242"/>
        <end position="265"/>
    </location>
</feature>
<feature type="repeat" description="ANK" evidence="3">
    <location>
        <begin position="278"/>
        <end position="311"/>
    </location>
</feature>
<feature type="repeat" description="ANK" evidence="3">
    <location>
        <begin position="108"/>
        <end position="140"/>
    </location>
</feature>
<feature type="non-terminal residue" evidence="5">
    <location>
        <position position="514"/>
    </location>
</feature>
<dbReference type="PROSITE" id="PS50297">
    <property type="entry name" value="ANK_REP_REGION"/>
    <property type="match status" value="5"/>
</dbReference>
<dbReference type="Proteomes" id="UP001519460">
    <property type="component" value="Unassembled WGS sequence"/>
</dbReference>
<protein>
    <submittedName>
        <fullName evidence="5">Uncharacterized protein</fullName>
    </submittedName>
</protein>
<dbReference type="Pfam" id="PF00023">
    <property type="entry name" value="Ank"/>
    <property type="match status" value="2"/>
</dbReference>
<dbReference type="PROSITE" id="PS50088">
    <property type="entry name" value="ANK_REPEAT"/>
    <property type="match status" value="6"/>
</dbReference>
<proteinExistence type="predicted"/>
<dbReference type="InterPro" id="IPR002110">
    <property type="entry name" value="Ankyrin_rpt"/>
</dbReference>
<dbReference type="SMART" id="SM00248">
    <property type="entry name" value="ANK"/>
    <property type="match status" value="9"/>
</dbReference>
<evidence type="ECO:0000313" key="5">
    <source>
        <dbReference type="EMBL" id="KAK7489514.1"/>
    </source>
</evidence>
<dbReference type="Pfam" id="PF12796">
    <property type="entry name" value="Ank_2"/>
    <property type="match status" value="2"/>
</dbReference>
<dbReference type="PANTHER" id="PTHR24198">
    <property type="entry name" value="ANKYRIN REPEAT AND PROTEIN KINASE DOMAIN-CONTAINING PROTEIN"/>
    <property type="match status" value="1"/>
</dbReference>
<feature type="non-terminal residue" evidence="5">
    <location>
        <position position="1"/>
    </location>
</feature>
<dbReference type="InterPro" id="IPR036770">
    <property type="entry name" value="Ankyrin_rpt-contain_sf"/>
</dbReference>
<gene>
    <name evidence="5" type="ORF">BaRGS_00019148</name>
</gene>
<keyword evidence="2 3" id="KW-0040">ANK repeat</keyword>
<dbReference type="EMBL" id="JACVVK020000136">
    <property type="protein sequence ID" value="KAK7489514.1"/>
    <property type="molecule type" value="Genomic_DNA"/>
</dbReference>
<dbReference type="AlphaFoldDB" id="A0ABD0KQS0"/>
<dbReference type="SUPFAM" id="SSF48403">
    <property type="entry name" value="Ankyrin repeat"/>
    <property type="match status" value="1"/>
</dbReference>
<dbReference type="PANTHER" id="PTHR24198:SF165">
    <property type="entry name" value="ANKYRIN REPEAT-CONTAINING PROTEIN-RELATED"/>
    <property type="match status" value="1"/>
</dbReference>
<sequence length="514" mass="55690">ILKVNGRVEVLRPVIFQHVGIETDWMFSVTLLKESNLDGSQCRKSPAAMFAVVESRLAALISVVREDSECEGDSSLPMMHQAAASGDVRLLVDVVQHDPSMLEQHNADGLTPLGQAVLSQQMGAVKRLVKMGANINAQDSIGRTCLSIAAYQGWHEGVVFLLRNGARQNISDKSGRHPIHAATYDKDPRTLMTLLPSLSSTEINHRDNELMTALHWAAFHNRPEHLRLLIERGSDVMASDIDGKVPLHWAAQNGSLECCRLLVEREDGDRMVTSQDHTGKTAIHFAAAAGHAHILRLLSLTSGCDMDAEDPDDRTPLHWAAAMGHVHCVRVLLELGAKADAVDVDGGTALGYATQSGHAECATILEQALNMSTGEGERNRRQLKHMDNPFRRGKNPLGFLKGLFARRRDCEPCPSLHESQAQKSATAASAVTQDSHGAQVGQPDSELGNALGAGHATSGRDQCLVIVETRQTVTRDQQLGSVSTVTGASPLAHTSHRHRLSANGRRNPPTLTEP</sequence>
<evidence type="ECO:0000313" key="6">
    <source>
        <dbReference type="Proteomes" id="UP001519460"/>
    </source>
</evidence>
<reference evidence="5 6" key="1">
    <citation type="journal article" date="2023" name="Sci. Data">
        <title>Genome assembly of the Korean intertidal mud-creeper Batillaria attramentaria.</title>
        <authorList>
            <person name="Patra A.K."/>
            <person name="Ho P.T."/>
            <person name="Jun S."/>
            <person name="Lee S.J."/>
            <person name="Kim Y."/>
            <person name="Won Y.J."/>
        </authorList>
    </citation>
    <scope>NUCLEOTIDE SEQUENCE [LARGE SCALE GENOMIC DNA]</scope>
    <source>
        <strain evidence="5">Wonlab-2016</strain>
    </source>
</reference>
<evidence type="ECO:0000256" key="1">
    <source>
        <dbReference type="ARBA" id="ARBA00022737"/>
    </source>
</evidence>
<comment type="caution">
    <text evidence="5">The sequence shown here is derived from an EMBL/GenBank/DDBJ whole genome shotgun (WGS) entry which is preliminary data.</text>
</comment>
<dbReference type="PRINTS" id="PR01415">
    <property type="entry name" value="ANKYRIN"/>
</dbReference>
<feature type="repeat" description="ANK" evidence="3">
    <location>
        <begin position="209"/>
        <end position="241"/>
    </location>
</feature>
<feature type="region of interest" description="Disordered" evidence="4">
    <location>
        <begin position="413"/>
        <end position="456"/>
    </location>
</feature>
<evidence type="ECO:0000256" key="2">
    <source>
        <dbReference type="ARBA" id="ARBA00023043"/>
    </source>
</evidence>
<feature type="repeat" description="ANK" evidence="3">
    <location>
        <begin position="312"/>
        <end position="344"/>
    </location>
</feature>